<comment type="caution">
    <text evidence="5">The sequence shown here is derived from an EMBL/GenBank/DDBJ whole genome shotgun (WGS) entry which is preliminary data.</text>
</comment>
<gene>
    <name evidence="5" type="ORF">QE367_000303</name>
</gene>
<dbReference type="InterPro" id="IPR024072">
    <property type="entry name" value="DHFR-like_dom_sf"/>
</dbReference>
<dbReference type="SUPFAM" id="SSF53597">
    <property type="entry name" value="Dihydrofolate reductase-like"/>
    <property type="match status" value="1"/>
</dbReference>
<keyword evidence="2" id="KW-0521">NADP</keyword>
<keyword evidence="6" id="KW-1185">Reference proteome</keyword>
<accession>A0ABU1HZG6</accession>
<dbReference type="RefSeq" id="WP_023951289.1">
    <property type="nucleotide sequence ID" value="NZ_CP018134.1"/>
</dbReference>
<sequence length="235" mass="24037">MRVTEMLPETGESADSTTDAGRVWLAGRYRRAPGGYVRVNMVTTLTGSASGGDGTSETITSPTDRSILGIIRRDADVVVVGAETVRAEGYVVPRTAALAIVSRSGRLDGHRLTDAEAGRVVLVVPDGARPEAPAGVTVVTAGSGPDLSPADVLAVLSARGWERVVCEGGPTLAAQFIAAGVADEICLTVAPRIGPVRHPVLPVADEVPTAVAGALMDAAGFSYLRLSVGARASRG</sequence>
<evidence type="ECO:0000256" key="3">
    <source>
        <dbReference type="ARBA" id="ARBA00023002"/>
    </source>
</evidence>
<evidence type="ECO:0000259" key="4">
    <source>
        <dbReference type="Pfam" id="PF01872"/>
    </source>
</evidence>
<dbReference type="EMBL" id="JAVIZA010000001">
    <property type="protein sequence ID" value="MDR6166099.1"/>
    <property type="molecule type" value="Genomic_DNA"/>
</dbReference>
<organism evidence="5 6">
    <name type="scientific">Microbacterium paludicola</name>
    <dbReference type="NCBI Taxonomy" id="300019"/>
    <lineage>
        <taxon>Bacteria</taxon>
        <taxon>Bacillati</taxon>
        <taxon>Actinomycetota</taxon>
        <taxon>Actinomycetes</taxon>
        <taxon>Micrococcales</taxon>
        <taxon>Microbacteriaceae</taxon>
        <taxon>Microbacterium</taxon>
    </lineage>
</organism>
<keyword evidence="3" id="KW-0560">Oxidoreductase</keyword>
<name>A0ABU1HZG6_9MICO</name>
<protein>
    <submittedName>
        <fullName evidence="5">Riboflavin biosynthesis pyrimidine reductase</fullName>
    </submittedName>
</protein>
<evidence type="ECO:0000256" key="2">
    <source>
        <dbReference type="ARBA" id="ARBA00022857"/>
    </source>
</evidence>
<dbReference type="PANTHER" id="PTHR38011">
    <property type="entry name" value="DIHYDROFOLATE REDUCTASE FAMILY PROTEIN (AFU_ORTHOLOGUE AFUA_8G06820)"/>
    <property type="match status" value="1"/>
</dbReference>
<evidence type="ECO:0000313" key="5">
    <source>
        <dbReference type="EMBL" id="MDR6166099.1"/>
    </source>
</evidence>
<evidence type="ECO:0000256" key="1">
    <source>
        <dbReference type="ARBA" id="ARBA00005104"/>
    </source>
</evidence>
<dbReference type="Pfam" id="PF01872">
    <property type="entry name" value="RibD_C"/>
    <property type="match status" value="1"/>
</dbReference>
<evidence type="ECO:0000313" key="6">
    <source>
        <dbReference type="Proteomes" id="UP001260188"/>
    </source>
</evidence>
<proteinExistence type="predicted"/>
<reference evidence="5 6" key="1">
    <citation type="submission" date="2023-08" db="EMBL/GenBank/DDBJ databases">
        <title>Functional and genomic diversity of the sorghum phyllosphere microbiome.</title>
        <authorList>
            <person name="Shade A."/>
        </authorList>
    </citation>
    <scope>NUCLEOTIDE SEQUENCE [LARGE SCALE GENOMIC DNA]</scope>
    <source>
        <strain evidence="5 6">SORGH_AS_0919</strain>
    </source>
</reference>
<dbReference type="Proteomes" id="UP001260188">
    <property type="component" value="Unassembled WGS sequence"/>
</dbReference>
<comment type="pathway">
    <text evidence="1">Cofactor biosynthesis; riboflavin biosynthesis.</text>
</comment>
<feature type="domain" description="Bacterial bifunctional deaminase-reductase C-terminal" evidence="4">
    <location>
        <begin position="36"/>
        <end position="193"/>
    </location>
</feature>
<dbReference type="InterPro" id="IPR002734">
    <property type="entry name" value="RibDG_C"/>
</dbReference>
<dbReference type="InterPro" id="IPR050765">
    <property type="entry name" value="Riboflavin_Biosynth_HTPR"/>
</dbReference>
<dbReference type="Gene3D" id="3.40.430.10">
    <property type="entry name" value="Dihydrofolate Reductase, subunit A"/>
    <property type="match status" value="1"/>
</dbReference>
<dbReference type="PANTHER" id="PTHR38011:SF7">
    <property type="entry name" value="2,5-DIAMINO-6-RIBOSYLAMINO-4(3H)-PYRIMIDINONE 5'-PHOSPHATE REDUCTASE"/>
    <property type="match status" value="1"/>
</dbReference>